<dbReference type="InterPro" id="IPR019888">
    <property type="entry name" value="Tscrpt_reg_AsnC-like"/>
</dbReference>
<gene>
    <name evidence="5" type="ORF">GZA08_13835</name>
</gene>
<organism evidence="5 6">
    <name type="scientific">Pseudoroseicyclus tamaricis</name>
    <dbReference type="NCBI Taxonomy" id="2705421"/>
    <lineage>
        <taxon>Bacteria</taxon>
        <taxon>Pseudomonadati</taxon>
        <taxon>Pseudomonadota</taxon>
        <taxon>Alphaproteobacteria</taxon>
        <taxon>Rhodobacterales</taxon>
        <taxon>Paracoccaceae</taxon>
        <taxon>Pseudoroseicyclus</taxon>
    </lineage>
</organism>
<dbReference type="PROSITE" id="PS50956">
    <property type="entry name" value="HTH_ASNC_2"/>
    <property type="match status" value="1"/>
</dbReference>
<dbReference type="InterPro" id="IPR019887">
    <property type="entry name" value="Tscrpt_reg_AsnC/Lrp_C"/>
</dbReference>
<keyword evidence="1" id="KW-0805">Transcription regulation</keyword>
<keyword evidence="6" id="KW-1185">Reference proteome</keyword>
<comment type="caution">
    <text evidence="5">The sequence shown here is derived from an EMBL/GenBank/DDBJ whole genome shotgun (WGS) entry which is preliminary data.</text>
</comment>
<dbReference type="SUPFAM" id="SSF54909">
    <property type="entry name" value="Dimeric alpha+beta barrel"/>
    <property type="match status" value="1"/>
</dbReference>
<keyword evidence="2" id="KW-0238">DNA-binding</keyword>
<reference evidence="5 6" key="1">
    <citation type="submission" date="2020-02" db="EMBL/GenBank/DDBJ databases">
        <title>Pseudoroseicyclus tamarix, sp. nov., isolated from offshore sediment of a Tamarix chinensis forest.</title>
        <authorList>
            <person name="Gai Y."/>
        </authorList>
    </citation>
    <scope>NUCLEOTIDE SEQUENCE [LARGE SCALE GENOMIC DNA]</scope>
    <source>
        <strain evidence="5 6">CLL3-39</strain>
    </source>
</reference>
<accession>A0A6B2JU26</accession>
<dbReference type="PRINTS" id="PR00033">
    <property type="entry name" value="HTHASNC"/>
</dbReference>
<dbReference type="GO" id="GO:0043200">
    <property type="term" value="P:response to amino acid"/>
    <property type="evidence" value="ECO:0007669"/>
    <property type="project" value="TreeGrafter"/>
</dbReference>
<sequence>MSKADLDPMARRLLDLLRADARRTAASLGRELNLSRTAVQDRIARLERDGIIGGYTICEPPADAGHRALASITIEVRPCDPVLRRISSVPGVERVFSLAGDVDAIALVRGVDATAISELADRLSSIEGVGSVTLRTILRER</sequence>
<dbReference type="Gene3D" id="3.30.70.920">
    <property type="match status" value="1"/>
</dbReference>
<dbReference type="InterPro" id="IPR000485">
    <property type="entry name" value="AsnC-type_HTH_dom"/>
</dbReference>
<evidence type="ECO:0000256" key="3">
    <source>
        <dbReference type="ARBA" id="ARBA00023163"/>
    </source>
</evidence>
<evidence type="ECO:0000256" key="1">
    <source>
        <dbReference type="ARBA" id="ARBA00023015"/>
    </source>
</evidence>
<dbReference type="Pfam" id="PF01037">
    <property type="entry name" value="AsnC_trans_reg"/>
    <property type="match status" value="1"/>
</dbReference>
<dbReference type="Proteomes" id="UP000474757">
    <property type="component" value="Unassembled WGS sequence"/>
</dbReference>
<dbReference type="SUPFAM" id="SSF46785">
    <property type="entry name" value="Winged helix' DNA-binding domain"/>
    <property type="match status" value="1"/>
</dbReference>
<feature type="domain" description="HTH asnC-type" evidence="4">
    <location>
        <begin position="6"/>
        <end position="57"/>
    </location>
</feature>
<evidence type="ECO:0000313" key="5">
    <source>
        <dbReference type="EMBL" id="NDV02047.1"/>
    </source>
</evidence>
<protein>
    <submittedName>
        <fullName evidence="5">Lrp/AsnC family transcriptional regulator</fullName>
    </submittedName>
</protein>
<evidence type="ECO:0000313" key="6">
    <source>
        <dbReference type="Proteomes" id="UP000474757"/>
    </source>
</evidence>
<dbReference type="PANTHER" id="PTHR30154">
    <property type="entry name" value="LEUCINE-RESPONSIVE REGULATORY PROTEIN"/>
    <property type="match status" value="1"/>
</dbReference>
<dbReference type="AlphaFoldDB" id="A0A6B2JU26"/>
<evidence type="ECO:0000259" key="4">
    <source>
        <dbReference type="PROSITE" id="PS50956"/>
    </source>
</evidence>
<dbReference type="InterPro" id="IPR011008">
    <property type="entry name" value="Dimeric_a/b-barrel"/>
</dbReference>
<keyword evidence="3" id="KW-0804">Transcription</keyword>
<dbReference type="EMBL" id="JAAGAB010000003">
    <property type="protein sequence ID" value="NDV02047.1"/>
    <property type="molecule type" value="Genomic_DNA"/>
</dbReference>
<dbReference type="InterPro" id="IPR036390">
    <property type="entry name" value="WH_DNA-bd_sf"/>
</dbReference>
<dbReference type="Pfam" id="PF13412">
    <property type="entry name" value="HTH_24"/>
    <property type="match status" value="1"/>
</dbReference>
<proteinExistence type="predicted"/>
<dbReference type="RefSeq" id="WP_163894631.1">
    <property type="nucleotide sequence ID" value="NZ_JAAFYS010000003.1"/>
</dbReference>
<dbReference type="GO" id="GO:0043565">
    <property type="term" value="F:sequence-specific DNA binding"/>
    <property type="evidence" value="ECO:0007669"/>
    <property type="project" value="InterPro"/>
</dbReference>
<dbReference type="InterPro" id="IPR036388">
    <property type="entry name" value="WH-like_DNA-bd_sf"/>
</dbReference>
<dbReference type="GO" id="GO:0005829">
    <property type="term" value="C:cytosol"/>
    <property type="evidence" value="ECO:0007669"/>
    <property type="project" value="TreeGrafter"/>
</dbReference>
<name>A0A6B2JU26_9RHOB</name>
<dbReference type="Gene3D" id="1.10.10.10">
    <property type="entry name" value="Winged helix-like DNA-binding domain superfamily/Winged helix DNA-binding domain"/>
    <property type="match status" value="1"/>
</dbReference>
<evidence type="ECO:0000256" key="2">
    <source>
        <dbReference type="ARBA" id="ARBA00023125"/>
    </source>
</evidence>
<dbReference type="PANTHER" id="PTHR30154:SF53">
    <property type="entry name" value="HTH-TYPE TRANSCRIPTIONAL REGULATOR LRPC"/>
    <property type="match status" value="1"/>
</dbReference>
<dbReference type="SMART" id="SM00344">
    <property type="entry name" value="HTH_ASNC"/>
    <property type="match status" value="1"/>
</dbReference>